<evidence type="ECO:0000256" key="3">
    <source>
        <dbReference type="ARBA" id="ARBA00023002"/>
    </source>
</evidence>
<dbReference type="InterPro" id="IPR045247">
    <property type="entry name" value="Oye-like"/>
</dbReference>
<evidence type="ECO:0000259" key="4">
    <source>
        <dbReference type="Pfam" id="PF00724"/>
    </source>
</evidence>
<reference evidence="5 6" key="2">
    <citation type="submission" date="2014-05" db="EMBL/GenBank/DDBJ databases">
        <title>Genome sequence of the 3-chlorobenzoate degrading bacterium Pseudomonas knackmussii B13 shows multiple evidence for horizontal gene transfer.</title>
        <authorList>
            <person name="Miyazaki R."/>
            <person name="Bertelli C."/>
            <person name="Falquet L."/>
            <person name="Robinson-Rechavi M."/>
            <person name="Gharib W."/>
            <person name="Roy S."/>
            <person name="Van der Meer J.R."/>
        </authorList>
    </citation>
    <scope>NUCLEOTIDE SEQUENCE [LARGE SCALE GENOMIC DNA]</scope>
    <source>
        <strain evidence="5 6">B13</strain>
    </source>
</reference>
<dbReference type="Proteomes" id="UP000025241">
    <property type="component" value="Chromosome I"/>
</dbReference>
<feature type="domain" description="NADH:flavin oxidoreductase/NADH oxidase N-terminal" evidence="4">
    <location>
        <begin position="4"/>
        <end position="324"/>
    </location>
</feature>
<comment type="cofactor">
    <cofactor evidence="1">
        <name>FMN</name>
        <dbReference type="ChEBI" id="CHEBI:58210"/>
    </cofactor>
</comment>
<evidence type="ECO:0000256" key="2">
    <source>
        <dbReference type="ARBA" id="ARBA00005979"/>
    </source>
</evidence>
<dbReference type="CDD" id="cd02933">
    <property type="entry name" value="OYE_like_FMN"/>
    <property type="match status" value="1"/>
</dbReference>
<dbReference type="PATRIC" id="fig|1301098.3.peg.899"/>
<protein>
    <submittedName>
        <fullName evidence="5">N-ethylmaleimide reductase</fullName>
        <ecNumber evidence="5">1.-.-.-</ecNumber>
    </submittedName>
</protein>
<dbReference type="GO" id="GO:0005829">
    <property type="term" value="C:cytosol"/>
    <property type="evidence" value="ECO:0007669"/>
    <property type="project" value="TreeGrafter"/>
</dbReference>
<dbReference type="PANTHER" id="PTHR22893:SF98">
    <property type="entry name" value="OXIDOREDUCTASE"/>
    <property type="match status" value="1"/>
</dbReference>
<gene>
    <name evidence="5" type="primary">nema3</name>
    <name evidence="5" type="ORF">PKB_0894</name>
</gene>
<dbReference type="AlphaFoldDB" id="A0A024HB15"/>
<dbReference type="Gene3D" id="3.20.20.70">
    <property type="entry name" value="Aldolase class I"/>
    <property type="match status" value="1"/>
</dbReference>
<keyword evidence="3 5" id="KW-0560">Oxidoreductase</keyword>
<dbReference type="RefSeq" id="WP_043249337.1">
    <property type="nucleotide sequence ID" value="NZ_HG322950.1"/>
</dbReference>
<dbReference type="STRING" id="1301098.PKB_0894"/>
<dbReference type="EC" id="1.-.-.-" evidence="5"/>
<evidence type="ECO:0000313" key="5">
    <source>
        <dbReference type="EMBL" id="CDF82260.1"/>
    </source>
</evidence>
<dbReference type="GO" id="GO:0016628">
    <property type="term" value="F:oxidoreductase activity, acting on the CH-CH group of donors, NAD or NADP as acceptor"/>
    <property type="evidence" value="ECO:0007669"/>
    <property type="project" value="UniProtKB-ARBA"/>
</dbReference>
<proteinExistence type="inferred from homology"/>
<evidence type="ECO:0000313" key="6">
    <source>
        <dbReference type="Proteomes" id="UP000025241"/>
    </source>
</evidence>
<dbReference type="KEGG" id="pkc:PKB_0894"/>
<dbReference type="eggNOG" id="COG1902">
    <property type="taxonomic scope" value="Bacteria"/>
</dbReference>
<dbReference type="HOGENOM" id="CLU_012153_0_0_6"/>
<dbReference type="SUPFAM" id="SSF51395">
    <property type="entry name" value="FMN-linked oxidoreductases"/>
    <property type="match status" value="1"/>
</dbReference>
<keyword evidence="6" id="KW-1185">Reference proteome</keyword>
<dbReference type="GO" id="GO:0010181">
    <property type="term" value="F:FMN binding"/>
    <property type="evidence" value="ECO:0007669"/>
    <property type="project" value="InterPro"/>
</dbReference>
<dbReference type="InterPro" id="IPR001155">
    <property type="entry name" value="OxRdtase_FMN_N"/>
</dbReference>
<organism evidence="5 6">
    <name type="scientific">Pseudomonas knackmussii (strain DSM 6978 / CCUG 54928 / LMG 23759 / B13)</name>
    <dbReference type="NCBI Taxonomy" id="1301098"/>
    <lineage>
        <taxon>Bacteria</taxon>
        <taxon>Pseudomonadati</taxon>
        <taxon>Pseudomonadota</taxon>
        <taxon>Gammaproteobacteria</taxon>
        <taxon>Pseudomonadales</taxon>
        <taxon>Pseudomonadaceae</taxon>
        <taxon>Pseudomonas</taxon>
    </lineage>
</organism>
<sequence length="349" mass="37995">MTTLFDPIQLGDLQLPNRIIMAPLTRCRADEGRVPNALMAEYYAQRADAGLILSEATSVTPLGVGYPDTPGIWSDDQVRGWSNVTKAVHANGGRIMLQLWHVGRISDPLYLNGETPVAPSAIKPAGHVSLVRPVKEFVTPRALETEEIADIVEAYRQGAENAKAAGFDGVEIHGANGYLLDQFLQSSTNQRTDQYGGSVENRARLLLEVTDAAIEVWGAGRVGVHLAPRMDSHDMGDSDPLGTFGYVARELGKRGVAFIFTREKEGPDSIGPKLKEIFGGPYIANERFTKASASEWLASGKADAVSFGIPFIANPDLVTRLRTDAPWNEPRPETFYAKGAVGYLDYPRL</sequence>
<dbReference type="PANTHER" id="PTHR22893">
    <property type="entry name" value="NADH OXIDOREDUCTASE-RELATED"/>
    <property type="match status" value="1"/>
</dbReference>
<dbReference type="FunFam" id="3.20.20.70:FF:000059">
    <property type="entry name" value="N-ethylmaleimide reductase, FMN-linked"/>
    <property type="match status" value="1"/>
</dbReference>
<dbReference type="EMBL" id="HG322950">
    <property type="protein sequence ID" value="CDF82260.1"/>
    <property type="molecule type" value="Genomic_DNA"/>
</dbReference>
<name>A0A024HB15_PSEKB</name>
<dbReference type="OrthoDB" id="8523426at2"/>
<dbReference type="Pfam" id="PF00724">
    <property type="entry name" value="Oxidored_FMN"/>
    <property type="match status" value="1"/>
</dbReference>
<accession>A0A024HB15</accession>
<reference evidence="5 6" key="1">
    <citation type="submission" date="2013-03" db="EMBL/GenBank/DDBJ databases">
        <authorList>
            <person name="Linke B."/>
        </authorList>
    </citation>
    <scope>NUCLEOTIDE SEQUENCE [LARGE SCALE GENOMIC DNA]</scope>
    <source>
        <strain evidence="5 6">B13</strain>
    </source>
</reference>
<evidence type="ECO:0000256" key="1">
    <source>
        <dbReference type="ARBA" id="ARBA00001917"/>
    </source>
</evidence>
<dbReference type="InterPro" id="IPR013785">
    <property type="entry name" value="Aldolase_TIM"/>
</dbReference>
<comment type="similarity">
    <text evidence="2">Belongs to the NADH:flavin oxidoreductase/NADH oxidase family.</text>
</comment>